<name>A0AAD4D7Y8_9FUNG</name>
<protein>
    <recommendedName>
        <fullName evidence="3">F-box domain-containing protein</fullName>
    </recommendedName>
</protein>
<organism evidence="1 2">
    <name type="scientific">Linnemannia exigua</name>
    <dbReference type="NCBI Taxonomy" id="604196"/>
    <lineage>
        <taxon>Eukaryota</taxon>
        <taxon>Fungi</taxon>
        <taxon>Fungi incertae sedis</taxon>
        <taxon>Mucoromycota</taxon>
        <taxon>Mortierellomycotina</taxon>
        <taxon>Mortierellomycetes</taxon>
        <taxon>Mortierellales</taxon>
        <taxon>Mortierellaceae</taxon>
        <taxon>Linnemannia</taxon>
    </lineage>
</organism>
<comment type="caution">
    <text evidence="1">The sequence shown here is derived from an EMBL/GenBank/DDBJ whole genome shotgun (WGS) entry which is preliminary data.</text>
</comment>
<dbReference type="AlphaFoldDB" id="A0AAD4D7Y8"/>
<dbReference type="SUPFAM" id="SSF52047">
    <property type="entry name" value="RNI-like"/>
    <property type="match status" value="1"/>
</dbReference>
<evidence type="ECO:0008006" key="3">
    <source>
        <dbReference type="Google" id="ProtNLM"/>
    </source>
</evidence>
<dbReference type="EMBL" id="JAAAIL010001119">
    <property type="protein sequence ID" value="KAG0271529.1"/>
    <property type="molecule type" value="Genomic_DNA"/>
</dbReference>
<gene>
    <name evidence="1" type="ORF">BGZ95_000647</name>
</gene>
<dbReference type="InterPro" id="IPR032675">
    <property type="entry name" value="LRR_dom_sf"/>
</dbReference>
<dbReference type="Gene3D" id="3.80.10.10">
    <property type="entry name" value="Ribonuclease Inhibitor"/>
    <property type="match status" value="1"/>
</dbReference>
<dbReference type="Proteomes" id="UP001194580">
    <property type="component" value="Unassembled WGS sequence"/>
</dbReference>
<evidence type="ECO:0000313" key="1">
    <source>
        <dbReference type="EMBL" id="KAG0271529.1"/>
    </source>
</evidence>
<proteinExistence type="predicted"/>
<keyword evidence="2" id="KW-1185">Reference proteome</keyword>
<reference evidence="1" key="1">
    <citation type="journal article" date="2020" name="Fungal Divers.">
        <title>Resolving the Mortierellaceae phylogeny through synthesis of multi-gene phylogenetics and phylogenomics.</title>
        <authorList>
            <person name="Vandepol N."/>
            <person name="Liber J."/>
            <person name="Desiro A."/>
            <person name="Na H."/>
            <person name="Kennedy M."/>
            <person name="Barry K."/>
            <person name="Grigoriev I.V."/>
            <person name="Miller A.N."/>
            <person name="O'Donnell K."/>
            <person name="Stajich J.E."/>
            <person name="Bonito G."/>
        </authorList>
    </citation>
    <scope>NUCLEOTIDE SEQUENCE</scope>
    <source>
        <strain evidence="1">NRRL 28262</strain>
    </source>
</reference>
<evidence type="ECO:0000313" key="2">
    <source>
        <dbReference type="Proteomes" id="UP001194580"/>
    </source>
</evidence>
<sequence>MDNPTVTRNPFDLPELIYRLSRFVNNNDALSCALVSKAWTIDFVSSIWFQIDFDIHAQFADLSPDVVAKHGHHIRVVKNAKALAQVSALDHSNINRLRYLHIEAAASTTQQENSYRIVTRNNTNLQELILFAAPISGSNPAYSSYYVLSAAFSPSYDALQQRTPIPNLTSLKLKGLIITYSSLESILQVCKNLTELRLPQVALIGRLNRPFQHTGITLFSFGLKSIFHEDPARPSILSHFPNLTTLHTWQNTSSKDMVPSERIKKDLSTYCPHLTQYKLEDYSGNITPEFLTNIATNITRITFEEEYMSPETISAIILHQSTLKKVAHFYSPGFDYEKDEVPPVSDKIKVSDEMLQLIPRRCVQLERLNLHPYEMDVDVMEAAEWVCKDLKKLRIRVKGLDTKEQILRVIALWRAGCWRRWQEKAKRTNALVVEAEEEEEQEEVEKQLEEDYSIEARVARHLLKFEQLWWVWLGYQTWTPI</sequence>
<accession>A0AAD4D7Y8</accession>